<dbReference type="EMBL" id="BMIJ01000009">
    <property type="protein sequence ID" value="GGC08652.1"/>
    <property type="molecule type" value="Genomic_DNA"/>
</dbReference>
<evidence type="ECO:0000313" key="2">
    <source>
        <dbReference type="Proteomes" id="UP000629025"/>
    </source>
</evidence>
<sequence>MLPGSVKRCLLVEQSACKTGPQFVRAVDTVACIATANSAVGTDAADLGWDPELIDYYET</sequence>
<protein>
    <submittedName>
        <fullName evidence="1">Uncharacterized protein</fullName>
    </submittedName>
</protein>
<reference evidence="2" key="1">
    <citation type="journal article" date="2019" name="Int. J. Syst. Evol. Microbiol.">
        <title>The Global Catalogue of Microorganisms (GCM) 10K type strain sequencing project: providing services to taxonomists for standard genome sequencing and annotation.</title>
        <authorList>
            <consortium name="The Broad Institute Genomics Platform"/>
            <consortium name="The Broad Institute Genome Sequencing Center for Infectious Disease"/>
            <person name="Wu L."/>
            <person name="Ma J."/>
        </authorList>
    </citation>
    <scope>NUCLEOTIDE SEQUENCE [LARGE SCALE GENOMIC DNA]</scope>
    <source>
        <strain evidence="2">CGMCC 1.15341</strain>
    </source>
</reference>
<comment type="caution">
    <text evidence="1">The sequence shown here is derived from an EMBL/GenBank/DDBJ whole genome shotgun (WGS) entry which is preliminary data.</text>
</comment>
<accession>A0ABQ1KU92</accession>
<organism evidence="1 2">
    <name type="scientific">Marinobacterium zhoushanense</name>
    <dbReference type="NCBI Taxonomy" id="1679163"/>
    <lineage>
        <taxon>Bacteria</taxon>
        <taxon>Pseudomonadati</taxon>
        <taxon>Pseudomonadota</taxon>
        <taxon>Gammaproteobacteria</taxon>
        <taxon>Oceanospirillales</taxon>
        <taxon>Oceanospirillaceae</taxon>
        <taxon>Marinobacterium</taxon>
    </lineage>
</organism>
<proteinExistence type="predicted"/>
<dbReference type="Proteomes" id="UP000629025">
    <property type="component" value="Unassembled WGS sequence"/>
</dbReference>
<name>A0ABQ1KU92_9GAMM</name>
<evidence type="ECO:0000313" key="1">
    <source>
        <dbReference type="EMBL" id="GGC08652.1"/>
    </source>
</evidence>
<gene>
    <name evidence="1" type="ORF">GCM10011352_38730</name>
</gene>
<keyword evidence="2" id="KW-1185">Reference proteome</keyword>